<keyword evidence="3" id="KW-1185">Reference proteome</keyword>
<sequence>MHEGSINWKHISEEDFNRVVEALLLRMYHRPPESTAAALDGRGGDGGIDVAVYDETGKIKHIFQLKHFPEGFSGGFRDTRRRQIKESFDAAWTNHAPPVWTLVVPCNPTDKESIYVSGLGKGKEVTPAIWGERLLDIHLARRENRDILDAATRNPLLDALKFIGQENAALAGAGDLSTRLSNLHGLAAGRSLYWDTDFHVSRDGVTEAYRAKHPRAGELEPLGFKFAVKKNAFGVEDIQRVLDYGVRRRVTIPGAAVEGFKTVGPEWFQHEGTVDRIEISPAHPLPADQRISVTLEFLDEDGFTRASHQGMMHAKSDGGRGVAFVARFYGILELDAEIPYALSAPGNFGLNMEFANARVTDAQGVLRLLRDFDSGSVIQVLFEDKKLLKGFTNGGAQLMDPATELLVEDLAVLEDKMNATFRFPVSLTNRQRVMIRVARLLAEGQATWMPPETSLTGILSGEPYAGLNTLLSGSCAITMPIPAFPVEIQGSRFNLGPAVLYHPHTAVRDVDDLKKAFRKGTAAGREVIFAPQGEKLIWVMPGKYEGGERVPDTVPWDLPGIPMPDFGDQELPSGPSALKGLS</sequence>
<dbReference type="EMBL" id="JAKLTQ010000010">
    <property type="protein sequence ID" value="MCG2623033.1"/>
    <property type="molecule type" value="Genomic_DNA"/>
</dbReference>
<proteinExistence type="predicted"/>
<comment type="caution">
    <text evidence="2">The sequence shown here is derived from an EMBL/GenBank/DDBJ whole genome shotgun (WGS) entry which is preliminary data.</text>
</comment>
<evidence type="ECO:0000313" key="2">
    <source>
        <dbReference type="EMBL" id="MCG2623033.1"/>
    </source>
</evidence>
<dbReference type="Proteomes" id="UP001165368">
    <property type="component" value="Unassembled WGS sequence"/>
</dbReference>
<protein>
    <recommendedName>
        <fullName evidence="4">Restriction endonuclease</fullName>
    </recommendedName>
</protein>
<evidence type="ECO:0000256" key="1">
    <source>
        <dbReference type="SAM" id="MobiDB-lite"/>
    </source>
</evidence>
<evidence type="ECO:0000313" key="3">
    <source>
        <dbReference type="Proteomes" id="UP001165368"/>
    </source>
</evidence>
<gene>
    <name evidence="2" type="ORF">LVY72_14110</name>
</gene>
<feature type="region of interest" description="Disordered" evidence="1">
    <location>
        <begin position="559"/>
        <end position="582"/>
    </location>
</feature>
<evidence type="ECO:0008006" key="4">
    <source>
        <dbReference type="Google" id="ProtNLM"/>
    </source>
</evidence>
<accession>A0ABS9L8M3</accession>
<organism evidence="2 3">
    <name type="scientific">Arthrobacter hankyongi</name>
    <dbReference type="NCBI Taxonomy" id="2904801"/>
    <lineage>
        <taxon>Bacteria</taxon>
        <taxon>Bacillati</taxon>
        <taxon>Actinomycetota</taxon>
        <taxon>Actinomycetes</taxon>
        <taxon>Micrococcales</taxon>
        <taxon>Micrococcaceae</taxon>
        <taxon>Arthrobacter</taxon>
    </lineage>
</organism>
<reference evidence="2" key="1">
    <citation type="submission" date="2022-01" db="EMBL/GenBank/DDBJ databases">
        <authorList>
            <person name="Jo J.-H."/>
            <person name="Im W.-T."/>
        </authorList>
    </citation>
    <scope>NUCLEOTIDE SEQUENCE</scope>
    <source>
        <strain evidence="2">I2-34</strain>
    </source>
</reference>
<name>A0ABS9L8M3_9MICC</name>
<dbReference type="RefSeq" id="WP_237821938.1">
    <property type="nucleotide sequence ID" value="NZ_JAKLTQ010000010.1"/>
</dbReference>